<dbReference type="InterPro" id="IPR002562">
    <property type="entry name" value="3'-5'_exonuclease_dom"/>
</dbReference>
<keyword evidence="3" id="KW-1185">Reference proteome</keyword>
<dbReference type="OrthoDB" id="26838at2759"/>
<dbReference type="GO" id="GO:0006139">
    <property type="term" value="P:nucleobase-containing compound metabolic process"/>
    <property type="evidence" value="ECO:0007669"/>
    <property type="project" value="InterPro"/>
</dbReference>
<accession>A0A8T9B289</accession>
<dbReference type="SUPFAM" id="SSF53098">
    <property type="entry name" value="Ribonuclease H-like"/>
    <property type="match status" value="1"/>
</dbReference>
<gene>
    <name evidence="2" type="ORF">LARI1_G007535</name>
</gene>
<evidence type="ECO:0000313" key="3">
    <source>
        <dbReference type="Proteomes" id="UP000469559"/>
    </source>
</evidence>
<organism evidence="2 3">
    <name type="scientific">Lachnellula arida</name>
    <dbReference type="NCBI Taxonomy" id="1316785"/>
    <lineage>
        <taxon>Eukaryota</taxon>
        <taxon>Fungi</taxon>
        <taxon>Dikarya</taxon>
        <taxon>Ascomycota</taxon>
        <taxon>Pezizomycotina</taxon>
        <taxon>Leotiomycetes</taxon>
        <taxon>Helotiales</taxon>
        <taxon>Lachnaceae</taxon>
        <taxon>Lachnellula</taxon>
    </lineage>
</organism>
<protein>
    <recommendedName>
        <fullName evidence="1">3'-5' exonuclease domain-containing protein</fullName>
    </recommendedName>
</protein>
<sequence>MANKSTKNEVLIVDTIPLLTSLLEGLSKQPLKPPSLYIDLEGVHLGRLGSVSILSIYVLPKKITYLIDIHTLGHNAFTAQNDNGDTLKFILEHSTMPKVFFDIRNDCAALFHQHQINVDCVKDIQLMELATRTGGSKDYLAGLGKCIETTAPISENEKIEWRYLKDRVTRLYDPAHGGSYEVFNERPMRPEVAEYCAQGVALLPGLWNVYEPKLRGSEGSFWRSQVSSAIKERMQQSQKKDYDGHHKDMARGPWADIEYELEAWNEGVLDAAMNGETFFSESVDV</sequence>
<dbReference type="Proteomes" id="UP000469559">
    <property type="component" value="Unassembled WGS sequence"/>
</dbReference>
<dbReference type="InterPro" id="IPR036397">
    <property type="entry name" value="RNaseH_sf"/>
</dbReference>
<dbReference type="PANTHER" id="PTHR43040">
    <property type="entry name" value="RIBONUCLEASE D"/>
    <property type="match status" value="1"/>
</dbReference>
<comment type="caution">
    <text evidence="2">The sequence shown here is derived from an EMBL/GenBank/DDBJ whole genome shotgun (WGS) entry which is preliminary data.</text>
</comment>
<dbReference type="AlphaFoldDB" id="A0A8T9B289"/>
<proteinExistence type="predicted"/>
<dbReference type="EMBL" id="QGMF01000760">
    <property type="protein sequence ID" value="TVY14124.1"/>
    <property type="molecule type" value="Genomic_DNA"/>
</dbReference>
<reference evidence="2 3" key="1">
    <citation type="submission" date="2018-05" db="EMBL/GenBank/DDBJ databases">
        <title>Whole genome sequencing for identification of molecular markers to develop diagnostic detection tools for the regulated plant pathogen Lachnellula willkommii.</title>
        <authorList>
            <person name="Giroux E."/>
            <person name="Bilodeau G."/>
        </authorList>
    </citation>
    <scope>NUCLEOTIDE SEQUENCE [LARGE SCALE GENOMIC DNA]</scope>
    <source>
        <strain evidence="2 3">CBS 203.66</strain>
    </source>
</reference>
<dbReference type="Gene3D" id="3.30.420.10">
    <property type="entry name" value="Ribonuclease H-like superfamily/Ribonuclease H"/>
    <property type="match status" value="1"/>
</dbReference>
<evidence type="ECO:0000259" key="1">
    <source>
        <dbReference type="Pfam" id="PF01612"/>
    </source>
</evidence>
<name>A0A8T9B289_9HELO</name>
<dbReference type="GO" id="GO:0003676">
    <property type="term" value="F:nucleic acid binding"/>
    <property type="evidence" value="ECO:0007669"/>
    <property type="project" value="InterPro"/>
</dbReference>
<dbReference type="InterPro" id="IPR012337">
    <property type="entry name" value="RNaseH-like_sf"/>
</dbReference>
<dbReference type="GO" id="GO:0008408">
    <property type="term" value="F:3'-5' exonuclease activity"/>
    <property type="evidence" value="ECO:0007669"/>
    <property type="project" value="InterPro"/>
</dbReference>
<feature type="domain" description="3'-5' exonuclease" evidence="1">
    <location>
        <begin position="20"/>
        <end position="130"/>
    </location>
</feature>
<evidence type="ECO:0000313" key="2">
    <source>
        <dbReference type="EMBL" id="TVY14124.1"/>
    </source>
</evidence>
<dbReference type="Pfam" id="PF01612">
    <property type="entry name" value="DNA_pol_A_exo1"/>
    <property type="match status" value="1"/>
</dbReference>
<dbReference type="PANTHER" id="PTHR43040:SF1">
    <property type="entry name" value="RIBONUCLEASE D"/>
    <property type="match status" value="1"/>
</dbReference>